<comment type="caution">
    <text evidence="1">The sequence shown here is derived from an EMBL/GenBank/DDBJ whole genome shotgun (WGS) entry which is preliminary data.</text>
</comment>
<keyword evidence="2" id="KW-1185">Reference proteome</keyword>
<dbReference type="Proteomes" id="UP000319210">
    <property type="component" value="Unassembled WGS sequence"/>
</dbReference>
<proteinExistence type="predicted"/>
<gene>
    <name evidence="1" type="ORF">SCA03_64960</name>
</gene>
<dbReference type="AlphaFoldDB" id="A0A4Y3R882"/>
<dbReference type="EMBL" id="BJMM01000072">
    <property type="protein sequence ID" value="GEB53945.1"/>
    <property type="molecule type" value="Genomic_DNA"/>
</dbReference>
<reference evidence="1 2" key="1">
    <citation type="submission" date="2019-06" db="EMBL/GenBank/DDBJ databases">
        <title>Whole genome shotgun sequence of Streptomyces cacaoi subsp. cacaoi NBRC 12748.</title>
        <authorList>
            <person name="Hosoyama A."/>
            <person name="Uohara A."/>
            <person name="Ohji S."/>
            <person name="Ichikawa N."/>
        </authorList>
    </citation>
    <scope>NUCLEOTIDE SEQUENCE [LARGE SCALE GENOMIC DNA]</scope>
    <source>
        <strain evidence="1 2">NBRC 12748</strain>
    </source>
</reference>
<name>A0A4Y3R882_STRCI</name>
<accession>A0A4Y3R882</accession>
<protein>
    <submittedName>
        <fullName evidence="1">Uncharacterized protein</fullName>
    </submittedName>
</protein>
<organism evidence="1 2">
    <name type="scientific">Streptomyces cacaoi</name>
    <dbReference type="NCBI Taxonomy" id="1898"/>
    <lineage>
        <taxon>Bacteria</taxon>
        <taxon>Bacillati</taxon>
        <taxon>Actinomycetota</taxon>
        <taxon>Actinomycetes</taxon>
        <taxon>Kitasatosporales</taxon>
        <taxon>Streptomycetaceae</taxon>
        <taxon>Streptomyces</taxon>
    </lineage>
</organism>
<sequence>MAEHDVEGAGQEVDARVLAGARHDTAALTYALRLVLQRPADEIEQGGVGFEAGHLVSRAGQPQGLGAFAQADVEYPEPSSHLEVRGEALIELSGDQLLPDQGFSPRATCGLGRRMRRNWRVRIRA</sequence>
<evidence type="ECO:0000313" key="1">
    <source>
        <dbReference type="EMBL" id="GEB53945.1"/>
    </source>
</evidence>
<evidence type="ECO:0000313" key="2">
    <source>
        <dbReference type="Proteomes" id="UP000319210"/>
    </source>
</evidence>